<dbReference type="EMBL" id="DF977460">
    <property type="protein sequence ID" value="GAP91091.1"/>
    <property type="molecule type" value="Genomic_DNA"/>
</dbReference>
<protein>
    <submittedName>
        <fullName evidence="1">Uncharacterized protein</fullName>
    </submittedName>
</protein>
<evidence type="ECO:0000313" key="1">
    <source>
        <dbReference type="EMBL" id="GAP91091.1"/>
    </source>
</evidence>
<accession>A0A1W2TRJ8</accession>
<evidence type="ECO:0000313" key="2">
    <source>
        <dbReference type="Proteomes" id="UP000054516"/>
    </source>
</evidence>
<dbReference type="OrthoDB" id="4641414at2759"/>
<sequence length="90" mass="9677">MAQKVHVNDLTLVVPRPDRCWDFAIVHACGCPATTAGAGHVRARVVRVKRNRHSLCCSLRGCLRATATHVLPDACARCELLDAIFSGAAV</sequence>
<proteinExistence type="predicted"/>
<gene>
    <name evidence="1" type="ORF">SAMD00023353_1501730</name>
</gene>
<name>A0A1W2TRJ8_ROSNE</name>
<dbReference type="Proteomes" id="UP000054516">
    <property type="component" value="Unassembled WGS sequence"/>
</dbReference>
<reference evidence="1" key="1">
    <citation type="submission" date="2016-03" db="EMBL/GenBank/DDBJ databases">
        <title>Draft genome sequence of Rosellinia necatrix.</title>
        <authorList>
            <person name="Kanematsu S."/>
        </authorList>
    </citation>
    <scope>NUCLEOTIDE SEQUENCE [LARGE SCALE GENOMIC DNA]</scope>
    <source>
        <strain evidence="1">W97</strain>
    </source>
</reference>
<organism evidence="1">
    <name type="scientific">Rosellinia necatrix</name>
    <name type="common">White root-rot fungus</name>
    <dbReference type="NCBI Taxonomy" id="77044"/>
    <lineage>
        <taxon>Eukaryota</taxon>
        <taxon>Fungi</taxon>
        <taxon>Dikarya</taxon>
        <taxon>Ascomycota</taxon>
        <taxon>Pezizomycotina</taxon>
        <taxon>Sordariomycetes</taxon>
        <taxon>Xylariomycetidae</taxon>
        <taxon>Xylariales</taxon>
        <taxon>Xylariaceae</taxon>
        <taxon>Rosellinia</taxon>
    </lineage>
</organism>
<keyword evidence="2" id="KW-1185">Reference proteome</keyword>
<dbReference type="AlphaFoldDB" id="A0A1W2TRJ8"/>